<dbReference type="Proteomes" id="UP000029228">
    <property type="component" value="Unassembled WGS sequence"/>
</dbReference>
<dbReference type="EMBL" id="BBMR01000007">
    <property type="protein sequence ID" value="GAL21174.1"/>
    <property type="molecule type" value="Genomic_DNA"/>
</dbReference>
<proteinExistence type="predicted"/>
<gene>
    <name evidence="1" type="ORF">JCM19235_449</name>
</gene>
<sequence length="130" mass="15220">MNSIMSALYEQIKVLRETNSPYNLIRASELTDMVKRLRSGKYCVYQLQESLRTGKQTIHISSLSRDSVRAQYHHELDAAKEEIKKLNKTTDKEYWIYDWGAHEKFEVYEIVPTGGDILVRTVELVERPLN</sequence>
<reference evidence="1 2" key="2">
    <citation type="submission" date="2014-09" db="EMBL/GenBank/DDBJ databases">
        <authorList>
            <consortium name="NBRP consortium"/>
            <person name="Sawabe T."/>
            <person name="Meirelles P."/>
            <person name="Nakanishi M."/>
            <person name="Sayaka M."/>
            <person name="Hattori M."/>
            <person name="Ohkuma M."/>
        </authorList>
    </citation>
    <scope>NUCLEOTIDE SEQUENCE [LARGE SCALE GENOMIC DNA]</scope>
    <source>
        <strain evidence="2">JCM19235</strain>
    </source>
</reference>
<comment type="caution">
    <text evidence="1">The sequence shown here is derived from an EMBL/GenBank/DDBJ whole genome shotgun (WGS) entry which is preliminary data.</text>
</comment>
<evidence type="ECO:0000313" key="1">
    <source>
        <dbReference type="EMBL" id="GAL21174.1"/>
    </source>
</evidence>
<name>A0A090S3T9_9VIBR</name>
<evidence type="ECO:0000313" key="2">
    <source>
        <dbReference type="Proteomes" id="UP000029228"/>
    </source>
</evidence>
<dbReference type="AlphaFoldDB" id="A0A090S3T9"/>
<keyword evidence="2" id="KW-1185">Reference proteome</keyword>
<accession>A0A090S3T9</accession>
<organism evidence="1 2">
    <name type="scientific">Vibrio maritimus</name>
    <dbReference type="NCBI Taxonomy" id="990268"/>
    <lineage>
        <taxon>Bacteria</taxon>
        <taxon>Pseudomonadati</taxon>
        <taxon>Pseudomonadota</taxon>
        <taxon>Gammaproteobacteria</taxon>
        <taxon>Vibrionales</taxon>
        <taxon>Vibrionaceae</taxon>
        <taxon>Vibrio</taxon>
    </lineage>
</organism>
<reference evidence="1 2" key="1">
    <citation type="submission" date="2014-09" db="EMBL/GenBank/DDBJ databases">
        <title>Vibrio maritimus JCM 19235. (C45) whole genome shotgun sequence.</title>
        <authorList>
            <person name="Sawabe T."/>
            <person name="Meirelles P."/>
            <person name="Nakanishi M."/>
            <person name="Sayaka M."/>
            <person name="Hattori M."/>
            <person name="Ohkuma M."/>
        </authorList>
    </citation>
    <scope>NUCLEOTIDE SEQUENCE [LARGE SCALE GENOMIC DNA]</scope>
    <source>
        <strain evidence="2">JCM19235</strain>
    </source>
</reference>
<protein>
    <submittedName>
        <fullName evidence="1">Uncharacterized protein</fullName>
    </submittedName>
</protein>